<dbReference type="EMBL" id="JXBZ01000008">
    <property type="protein sequence ID" value="KJY48483.1"/>
    <property type="molecule type" value="Genomic_DNA"/>
</dbReference>
<sequence length="152" mass="17566">MKSIKKIISYTFRFSAEGTLYGLIVSLFYNFSNKSSAYYPSGPSFTTKFANPLSAMTVSVILWALMGLIFGFGSFVFAIRQWSLLKKTIVSFIIYYIGFTPLAFLAGWFSLNIVNFMIFTGLFILIYVTIWFIRSYQVIREIREINNKIKKK</sequence>
<dbReference type="HOGENOM" id="CLU_103763_1_0_9"/>
<reference evidence="2 3" key="1">
    <citation type="submission" date="2014-12" db="EMBL/GenBank/DDBJ databases">
        <title>Comparative genomics of the lactic acid bacteria isolated from the honey bee gut.</title>
        <authorList>
            <person name="Ellegaard K.M."/>
            <person name="Tamarit D."/>
            <person name="Javelind E."/>
            <person name="Olofsson T."/>
            <person name="Andersson S.G."/>
            <person name="Vasquez A."/>
        </authorList>
    </citation>
    <scope>NUCLEOTIDE SEQUENCE [LARGE SCALE GENOMIC DNA]</scope>
    <source>
        <strain evidence="2 3">Hon2</strain>
    </source>
</reference>
<dbReference type="AlphaFoldDB" id="A0A0F4KR15"/>
<dbReference type="RefSeq" id="WP_232297089.1">
    <property type="nucleotide sequence ID" value="NZ_JBHTHW010000008.1"/>
</dbReference>
<protein>
    <submittedName>
        <fullName evidence="2">Integral membrane protein</fullName>
    </submittedName>
</protein>
<gene>
    <name evidence="2" type="ORF">JG29_08810</name>
</gene>
<feature type="transmembrane region" description="Helical" evidence="1">
    <location>
        <begin position="12"/>
        <end position="32"/>
    </location>
</feature>
<comment type="caution">
    <text evidence="2">The sequence shown here is derived from an EMBL/GenBank/DDBJ whole genome shotgun (WGS) entry which is preliminary data.</text>
</comment>
<feature type="transmembrane region" description="Helical" evidence="1">
    <location>
        <begin position="89"/>
        <end position="110"/>
    </location>
</feature>
<keyword evidence="1" id="KW-0472">Membrane</keyword>
<dbReference type="Pfam" id="PF11457">
    <property type="entry name" value="DUF3021"/>
    <property type="match status" value="1"/>
</dbReference>
<feature type="transmembrane region" description="Helical" evidence="1">
    <location>
        <begin position="52"/>
        <end position="77"/>
    </location>
</feature>
<proteinExistence type="predicted"/>
<accession>A0A0F4KR15</accession>
<evidence type="ECO:0000313" key="3">
    <source>
        <dbReference type="Proteomes" id="UP000033695"/>
    </source>
</evidence>
<feature type="transmembrane region" description="Helical" evidence="1">
    <location>
        <begin position="116"/>
        <end position="133"/>
    </location>
</feature>
<organism evidence="2 3">
    <name type="scientific">Bombilactobacillus mellis</name>
    <dbReference type="NCBI Taxonomy" id="1218508"/>
    <lineage>
        <taxon>Bacteria</taxon>
        <taxon>Bacillati</taxon>
        <taxon>Bacillota</taxon>
        <taxon>Bacilli</taxon>
        <taxon>Lactobacillales</taxon>
        <taxon>Lactobacillaceae</taxon>
        <taxon>Bombilactobacillus</taxon>
    </lineage>
</organism>
<name>A0A0F4KR15_9LACO</name>
<dbReference type="STRING" id="1218508.JG29_08810"/>
<keyword evidence="1" id="KW-1133">Transmembrane helix</keyword>
<evidence type="ECO:0000313" key="2">
    <source>
        <dbReference type="EMBL" id="KJY48483.1"/>
    </source>
</evidence>
<keyword evidence="3" id="KW-1185">Reference proteome</keyword>
<dbReference type="InterPro" id="IPR021560">
    <property type="entry name" value="DUF3021"/>
</dbReference>
<keyword evidence="1" id="KW-0812">Transmembrane</keyword>
<evidence type="ECO:0000256" key="1">
    <source>
        <dbReference type="SAM" id="Phobius"/>
    </source>
</evidence>
<dbReference type="PATRIC" id="fig|1218508.4.peg.856"/>
<dbReference type="Proteomes" id="UP000033695">
    <property type="component" value="Unassembled WGS sequence"/>
</dbReference>